<organism evidence="1 3">
    <name type="scientific">Agrilus planipennis</name>
    <name type="common">Emerald ash borer</name>
    <name type="synonym">Agrilus marcopoli</name>
    <dbReference type="NCBI Taxonomy" id="224129"/>
    <lineage>
        <taxon>Eukaryota</taxon>
        <taxon>Metazoa</taxon>
        <taxon>Ecdysozoa</taxon>
        <taxon>Arthropoda</taxon>
        <taxon>Hexapoda</taxon>
        <taxon>Insecta</taxon>
        <taxon>Pterygota</taxon>
        <taxon>Neoptera</taxon>
        <taxon>Endopterygota</taxon>
        <taxon>Coleoptera</taxon>
        <taxon>Polyphaga</taxon>
        <taxon>Elateriformia</taxon>
        <taxon>Buprestoidea</taxon>
        <taxon>Buprestidae</taxon>
        <taxon>Agrilinae</taxon>
        <taxon>Agrilus</taxon>
    </lineage>
</organism>
<dbReference type="KEGG" id="apln:112905862"/>
<protein>
    <submittedName>
        <fullName evidence="2">Uncharacterized protein LOC112905861</fullName>
    </submittedName>
    <submittedName>
        <fullName evidence="3">Uncharacterized protein LOC112905862</fullName>
    </submittedName>
</protein>
<reference evidence="2 3" key="1">
    <citation type="submission" date="2025-04" db="UniProtKB">
        <authorList>
            <consortium name="RefSeq"/>
        </authorList>
    </citation>
    <scope>IDENTIFICATION</scope>
    <source>
        <tissue evidence="2 3">Entire body</tissue>
    </source>
</reference>
<accession>A0A7F5RG04</accession>
<evidence type="ECO:0000313" key="3">
    <source>
        <dbReference type="RefSeq" id="XP_025834898.1"/>
    </source>
</evidence>
<dbReference type="RefSeq" id="XP_025834897.1">
    <property type="nucleotide sequence ID" value="XM_025979112.1"/>
</dbReference>
<dbReference type="RefSeq" id="XP_025834898.1">
    <property type="nucleotide sequence ID" value="XM_025979113.1"/>
</dbReference>
<proteinExistence type="predicted"/>
<dbReference type="GeneID" id="112905862"/>
<dbReference type="AlphaFoldDB" id="A0A7F5RG04"/>
<dbReference type="Proteomes" id="UP000192223">
    <property type="component" value="Unplaced"/>
</dbReference>
<evidence type="ECO:0000313" key="2">
    <source>
        <dbReference type="RefSeq" id="XP_025834897.1"/>
    </source>
</evidence>
<gene>
    <name evidence="3" type="primary">LOC112905862</name>
    <name evidence="2" type="synonym">LOC112905861</name>
</gene>
<sequence length="120" mass="13309">MNKLTATINEVAIDAFIVNFGLRFTEISVDNTTISWRFSYNNSTKQLTSLNVLPQFGTITGRVAVDLGGRVFERAFSDKNAIDAVNNMMAKNSAKVSADLMKIINFALQFYANTVPMPSY</sequence>
<keyword evidence="1" id="KW-1185">Reference proteome</keyword>
<dbReference type="KEGG" id="apln:112905861"/>
<name>A0A7F5RG04_AGRPL</name>
<evidence type="ECO:0000313" key="1">
    <source>
        <dbReference type="Proteomes" id="UP000192223"/>
    </source>
</evidence>